<keyword evidence="11" id="KW-0317">Glutathione biosynthesis</keyword>
<dbReference type="UniPathway" id="UPA00204"/>
<dbReference type="SUPFAM" id="SSF56235">
    <property type="entry name" value="N-terminal nucleophile aminohydrolases (Ntn hydrolases)"/>
    <property type="match status" value="1"/>
</dbReference>
<accession>W4LAL1</accession>
<proteinExistence type="inferred from homology"/>
<feature type="binding site" evidence="10">
    <location>
        <position position="436"/>
    </location>
    <ligand>
        <name>L-glutamate</name>
        <dbReference type="ChEBI" id="CHEBI:29985"/>
    </ligand>
</feature>
<dbReference type="InterPro" id="IPR000101">
    <property type="entry name" value="GGT_peptidase"/>
</dbReference>
<dbReference type="EC" id="3.4.19.13" evidence="11"/>
<dbReference type="EMBL" id="AZHW01001081">
    <property type="protein sequence ID" value="ETW94336.1"/>
    <property type="molecule type" value="Genomic_DNA"/>
</dbReference>
<comment type="catalytic activity">
    <reaction evidence="1 11">
        <text>an S-substituted glutathione + H2O = an S-substituted L-cysteinylglycine + L-glutamate</text>
        <dbReference type="Rhea" id="RHEA:59468"/>
        <dbReference type="ChEBI" id="CHEBI:15377"/>
        <dbReference type="ChEBI" id="CHEBI:29985"/>
        <dbReference type="ChEBI" id="CHEBI:90779"/>
        <dbReference type="ChEBI" id="CHEBI:143103"/>
        <dbReference type="EC" id="3.4.19.13"/>
    </reaction>
</comment>
<comment type="catalytic activity">
    <reaction evidence="2 11">
        <text>glutathione + H2O = L-cysteinylglycine + L-glutamate</text>
        <dbReference type="Rhea" id="RHEA:28807"/>
        <dbReference type="ChEBI" id="CHEBI:15377"/>
        <dbReference type="ChEBI" id="CHEBI:29985"/>
        <dbReference type="ChEBI" id="CHEBI:57925"/>
        <dbReference type="ChEBI" id="CHEBI:61694"/>
        <dbReference type="EC" id="3.4.19.13"/>
    </reaction>
</comment>
<keyword evidence="13" id="KW-1185">Reference proteome</keyword>
<comment type="similarity">
    <text evidence="3 11">Belongs to the gamma-glutamyltransferase family.</text>
</comment>
<evidence type="ECO:0000256" key="1">
    <source>
        <dbReference type="ARBA" id="ARBA00001049"/>
    </source>
</evidence>
<dbReference type="GO" id="GO:0103068">
    <property type="term" value="F:leukotriene C4 gamma-glutamyl transferase activity"/>
    <property type="evidence" value="ECO:0007669"/>
    <property type="project" value="UniProtKB-EC"/>
</dbReference>
<evidence type="ECO:0000256" key="3">
    <source>
        <dbReference type="ARBA" id="ARBA00009381"/>
    </source>
</evidence>
<reference evidence="12 13" key="1">
    <citation type="journal article" date="2014" name="Nature">
        <title>An environmental bacterial taxon with a large and distinct metabolic repertoire.</title>
        <authorList>
            <person name="Wilson M.C."/>
            <person name="Mori T."/>
            <person name="Ruckert C."/>
            <person name="Uria A.R."/>
            <person name="Helf M.J."/>
            <person name="Takada K."/>
            <person name="Gernert C."/>
            <person name="Steffens U.A."/>
            <person name="Heycke N."/>
            <person name="Schmitt S."/>
            <person name="Rinke C."/>
            <person name="Helfrich E.J."/>
            <person name="Brachmann A.O."/>
            <person name="Gurgui C."/>
            <person name="Wakimoto T."/>
            <person name="Kracht M."/>
            <person name="Crusemann M."/>
            <person name="Hentschel U."/>
            <person name="Abe I."/>
            <person name="Matsunaga S."/>
            <person name="Kalinowski J."/>
            <person name="Takeyama H."/>
            <person name="Piel J."/>
        </authorList>
    </citation>
    <scope>NUCLEOTIDE SEQUENCE [LARGE SCALE GENOMIC DNA]</scope>
    <source>
        <strain evidence="13">TSY1</strain>
    </source>
</reference>
<comment type="pathway">
    <text evidence="11">Sulfur metabolism; glutathione metabolism.</text>
</comment>
<dbReference type="GO" id="GO:0006750">
    <property type="term" value="P:glutathione biosynthetic process"/>
    <property type="evidence" value="ECO:0007669"/>
    <property type="project" value="UniProtKB-KW"/>
</dbReference>
<evidence type="ECO:0000256" key="5">
    <source>
        <dbReference type="ARBA" id="ARBA00022801"/>
    </source>
</evidence>
<keyword evidence="6 11" id="KW-0865">Zymogen</keyword>
<dbReference type="GO" id="GO:0006751">
    <property type="term" value="P:glutathione catabolic process"/>
    <property type="evidence" value="ECO:0007669"/>
    <property type="project" value="UniProtKB-UniRule"/>
</dbReference>
<evidence type="ECO:0000256" key="10">
    <source>
        <dbReference type="PIRSR" id="PIRSR600101-2"/>
    </source>
</evidence>
<evidence type="ECO:0000256" key="11">
    <source>
        <dbReference type="RuleBase" id="RU368036"/>
    </source>
</evidence>
<dbReference type="GO" id="GO:0036374">
    <property type="term" value="F:glutathione hydrolase activity"/>
    <property type="evidence" value="ECO:0007669"/>
    <property type="project" value="UniProtKB-UniRule"/>
</dbReference>
<dbReference type="HOGENOM" id="CLU_014813_0_3_7"/>
<dbReference type="Gene3D" id="1.10.246.130">
    <property type="match status" value="1"/>
</dbReference>
<dbReference type="InterPro" id="IPR029055">
    <property type="entry name" value="Ntn_hydrolases_N"/>
</dbReference>
<dbReference type="NCBIfam" id="TIGR00066">
    <property type="entry name" value="g_glut_trans"/>
    <property type="match status" value="1"/>
</dbReference>
<dbReference type="PANTHER" id="PTHR43199:SF1">
    <property type="entry name" value="GLUTATHIONE HYDROLASE PROENZYME"/>
    <property type="match status" value="1"/>
</dbReference>
<dbReference type="InterPro" id="IPR051792">
    <property type="entry name" value="GGT_bact"/>
</dbReference>
<comment type="caution">
    <text evidence="12">The sequence shown here is derived from an EMBL/GenBank/DDBJ whole genome shotgun (WGS) entry which is preliminary data.</text>
</comment>
<keyword evidence="4 11" id="KW-0808">Transferase</keyword>
<evidence type="ECO:0000256" key="6">
    <source>
        <dbReference type="ARBA" id="ARBA00023145"/>
    </source>
</evidence>
<dbReference type="PRINTS" id="PR01210">
    <property type="entry name" value="GGTRANSPTASE"/>
</dbReference>
<evidence type="ECO:0000256" key="7">
    <source>
        <dbReference type="ARBA" id="ARBA00023315"/>
    </source>
</evidence>
<dbReference type="EC" id="2.3.2.2" evidence="11"/>
<evidence type="ECO:0000256" key="9">
    <source>
        <dbReference type="PIRSR" id="PIRSR600101-1"/>
    </source>
</evidence>
<protein>
    <recommendedName>
        <fullName evidence="11">Glutathione hydrolase proenzyme</fullName>
        <ecNumber evidence="11">2.3.2.2</ecNumber>
        <ecNumber evidence="11">3.4.19.13</ecNumber>
    </recommendedName>
    <component>
        <recommendedName>
            <fullName evidence="11">Glutathione hydrolase large chain</fullName>
        </recommendedName>
    </component>
    <component>
        <recommendedName>
            <fullName evidence="11">Glutathione hydrolase small chain</fullName>
        </recommendedName>
    </component>
</protein>
<dbReference type="Pfam" id="PF01019">
    <property type="entry name" value="G_glu_transpept"/>
    <property type="match status" value="1"/>
</dbReference>
<evidence type="ECO:0000256" key="4">
    <source>
        <dbReference type="ARBA" id="ARBA00022679"/>
    </source>
</evidence>
<name>W4LAL1_ENTF1</name>
<dbReference type="InterPro" id="IPR043138">
    <property type="entry name" value="GGT_lsub"/>
</dbReference>
<dbReference type="PANTHER" id="PTHR43199">
    <property type="entry name" value="GLUTATHIONE HYDROLASE"/>
    <property type="match status" value="1"/>
</dbReference>
<dbReference type="AlphaFoldDB" id="W4LAL1"/>
<evidence type="ECO:0000313" key="13">
    <source>
        <dbReference type="Proteomes" id="UP000019141"/>
    </source>
</evidence>
<evidence type="ECO:0000256" key="8">
    <source>
        <dbReference type="ARBA" id="ARBA00047417"/>
    </source>
</evidence>
<evidence type="ECO:0000256" key="2">
    <source>
        <dbReference type="ARBA" id="ARBA00001089"/>
    </source>
</evidence>
<comment type="subunit">
    <text evidence="11">This enzyme consists of two polypeptide chains, which are synthesized in precursor form from a single polypeptide.</text>
</comment>
<dbReference type="Proteomes" id="UP000019141">
    <property type="component" value="Unassembled WGS sequence"/>
</dbReference>
<dbReference type="Gene3D" id="3.60.20.40">
    <property type="match status" value="1"/>
</dbReference>
<comment type="PTM">
    <text evidence="11">Cleaved by autocatalysis into a large and a small subunit.</text>
</comment>
<keyword evidence="7 11" id="KW-0012">Acyltransferase</keyword>
<keyword evidence="5 11" id="KW-0378">Hydrolase</keyword>
<sequence length="535" mass="56282">MKGIVVCPQPRAADIGAEILTTGGNAFDAAIATAFAQMVVDPFMCGLGGMGSFQFFDAASGENGMIDFHARAGSLVTPDMWAADAKGRTEISGYTLFDDFRSELGYTSILTPGTVAGFAEVHDRFCTKSLADLLAPAARLARDGTPVACFAHDFLSRPMMAGVPGGVQRVSATAECQRIHMHPDGRLYHVGENHRNPDMARTFERLVADGADGFYRGALAADISADLSANGSFVTAEDLAHYKTRTGLPVRGRYRGYDVSSNPPPGSGVTLIQMLQILEHFNLRAEGHGSAGHIDLVARAMAAAHADRNQYLADPDFAHVPVDMLTSKARAGEWAEKIKAGEFLGDGKEEPPSCTTHLSIYDEVGNAVSCTHTLGTGSGVVTPGLGFVYNNSMKLFDPCPGTSNSIEAGKARTTGMVPTMLLRDGKPAIIVGAPGGSVIISAVLQAILNIVDFGMSPLEAVTVPRIHCEGGAIHAESRVQGSVCRVLVDMGHEVKQSAISFDPVMSRAHVVEIAPDGSWRGGADPRGGGGMAVAR</sequence>
<evidence type="ECO:0000313" key="12">
    <source>
        <dbReference type="EMBL" id="ETW94336.1"/>
    </source>
</evidence>
<comment type="catalytic activity">
    <reaction evidence="8 11">
        <text>an N-terminal (5-L-glutamyl)-[peptide] + an alpha-amino acid = 5-L-glutamyl amino acid + an N-terminal L-alpha-aminoacyl-[peptide]</text>
        <dbReference type="Rhea" id="RHEA:23904"/>
        <dbReference type="Rhea" id="RHEA-COMP:9780"/>
        <dbReference type="Rhea" id="RHEA-COMP:9795"/>
        <dbReference type="ChEBI" id="CHEBI:77644"/>
        <dbReference type="ChEBI" id="CHEBI:78597"/>
        <dbReference type="ChEBI" id="CHEBI:78599"/>
        <dbReference type="ChEBI" id="CHEBI:78608"/>
        <dbReference type="EC" id="2.3.2.2"/>
    </reaction>
</comment>
<gene>
    <name evidence="12" type="ORF">ETSY1_35340</name>
</gene>
<dbReference type="InterPro" id="IPR043137">
    <property type="entry name" value="GGT_ssub_C"/>
</dbReference>
<organism evidence="12 13">
    <name type="scientific">Entotheonella factor</name>
    <dbReference type="NCBI Taxonomy" id="1429438"/>
    <lineage>
        <taxon>Bacteria</taxon>
        <taxon>Pseudomonadati</taxon>
        <taxon>Nitrospinota/Tectimicrobiota group</taxon>
        <taxon>Candidatus Tectimicrobiota</taxon>
        <taxon>Candidatus Entotheonellia</taxon>
        <taxon>Candidatus Entotheonellales</taxon>
        <taxon>Candidatus Entotheonellaceae</taxon>
        <taxon>Candidatus Entotheonella</taxon>
    </lineage>
</organism>
<feature type="active site" description="Nucleophile" evidence="9">
    <location>
        <position position="355"/>
    </location>
</feature>